<evidence type="ECO:0000313" key="3">
    <source>
        <dbReference type="Proteomes" id="UP000004508"/>
    </source>
</evidence>
<comment type="caution">
    <text evidence="2">The sequence shown here is derived from an EMBL/GenBank/DDBJ whole genome shotgun (WGS) entry which is preliminary data.</text>
</comment>
<proteinExistence type="predicted"/>
<dbReference type="RefSeq" id="WP_007912148.1">
    <property type="nucleotide sequence ID" value="NZ_ADVG01000002.1"/>
</dbReference>
<keyword evidence="3" id="KW-1185">Reference proteome</keyword>
<dbReference type="InParanoid" id="D6TN62"/>
<reference evidence="2 3" key="1">
    <citation type="journal article" date="2011" name="Stand. Genomic Sci.">
        <title>Non-contiguous finished genome sequence and contextual data of the filamentous soil bacterium Ktedonobacter racemifer type strain (SOSP1-21).</title>
        <authorList>
            <person name="Chang Y.J."/>
            <person name="Land M."/>
            <person name="Hauser L."/>
            <person name="Chertkov O."/>
            <person name="Del Rio T.G."/>
            <person name="Nolan M."/>
            <person name="Copeland A."/>
            <person name="Tice H."/>
            <person name="Cheng J.F."/>
            <person name="Lucas S."/>
            <person name="Han C."/>
            <person name="Goodwin L."/>
            <person name="Pitluck S."/>
            <person name="Ivanova N."/>
            <person name="Ovchinikova G."/>
            <person name="Pati A."/>
            <person name="Chen A."/>
            <person name="Palaniappan K."/>
            <person name="Mavromatis K."/>
            <person name="Liolios K."/>
            <person name="Brettin T."/>
            <person name="Fiebig A."/>
            <person name="Rohde M."/>
            <person name="Abt B."/>
            <person name="Goker M."/>
            <person name="Detter J.C."/>
            <person name="Woyke T."/>
            <person name="Bristow J."/>
            <person name="Eisen J.A."/>
            <person name="Markowitz V."/>
            <person name="Hugenholtz P."/>
            <person name="Kyrpides N.C."/>
            <person name="Klenk H.P."/>
            <person name="Lapidus A."/>
        </authorList>
    </citation>
    <scope>NUCLEOTIDE SEQUENCE [LARGE SCALE GENOMIC DNA]</scope>
    <source>
        <strain evidence="3">DSM 44963</strain>
    </source>
</reference>
<sequence>MKRPVFLTIWLILIVLADLFSLYSYTLGAATITRALPNVPSWAVMLLAILVVVQLVSIALLWMWKKLGFYLYLGSAAIAFVLNILTLGVSGGLTSIFGAVVGAAILYLAMRPVWQNFA</sequence>
<dbReference type="EMBL" id="ADVG01000002">
    <property type="protein sequence ID" value="EFH87212.1"/>
    <property type="molecule type" value="Genomic_DNA"/>
</dbReference>
<accession>D6TN62</accession>
<dbReference type="AlphaFoldDB" id="D6TN62"/>
<protein>
    <submittedName>
        <fullName evidence="2">Uncharacterized protein</fullName>
    </submittedName>
</protein>
<evidence type="ECO:0000313" key="2">
    <source>
        <dbReference type="EMBL" id="EFH87212.1"/>
    </source>
</evidence>
<evidence type="ECO:0000256" key="1">
    <source>
        <dbReference type="SAM" id="Phobius"/>
    </source>
</evidence>
<name>D6TN62_KTERA</name>
<keyword evidence="1" id="KW-0812">Transmembrane</keyword>
<keyword evidence="1" id="KW-0472">Membrane</keyword>
<gene>
    <name evidence="2" type="ORF">Krac_8541</name>
</gene>
<keyword evidence="1" id="KW-1133">Transmembrane helix</keyword>
<dbReference type="Proteomes" id="UP000004508">
    <property type="component" value="Unassembled WGS sequence"/>
</dbReference>
<organism evidence="2 3">
    <name type="scientific">Ktedonobacter racemifer DSM 44963</name>
    <dbReference type="NCBI Taxonomy" id="485913"/>
    <lineage>
        <taxon>Bacteria</taxon>
        <taxon>Bacillati</taxon>
        <taxon>Chloroflexota</taxon>
        <taxon>Ktedonobacteria</taxon>
        <taxon>Ktedonobacterales</taxon>
        <taxon>Ktedonobacteraceae</taxon>
        <taxon>Ktedonobacter</taxon>
    </lineage>
</organism>
<feature type="transmembrane region" description="Helical" evidence="1">
    <location>
        <begin position="39"/>
        <end position="62"/>
    </location>
</feature>
<feature type="transmembrane region" description="Helical" evidence="1">
    <location>
        <begin position="69"/>
        <end position="89"/>
    </location>
</feature>
<dbReference type="OrthoDB" id="1448782at2"/>
<feature type="transmembrane region" description="Helical" evidence="1">
    <location>
        <begin position="95"/>
        <end position="114"/>
    </location>
</feature>